<dbReference type="EMBL" id="JXCY01000007">
    <property type="protein sequence ID" value="KOY75978.1"/>
    <property type="molecule type" value="Genomic_DNA"/>
</dbReference>
<dbReference type="AlphaFoldDB" id="A0A0M9DAK1"/>
<dbReference type="Gene3D" id="3.40.470.10">
    <property type="entry name" value="Uracil-DNA glycosylase-like domain"/>
    <property type="match status" value="1"/>
</dbReference>
<dbReference type="Proteomes" id="UP000037778">
    <property type="component" value="Unassembled WGS sequence"/>
</dbReference>
<evidence type="ECO:0008006" key="3">
    <source>
        <dbReference type="Google" id="ProtNLM"/>
    </source>
</evidence>
<evidence type="ECO:0000313" key="2">
    <source>
        <dbReference type="Proteomes" id="UP000037778"/>
    </source>
</evidence>
<organism evidence="1 2">
    <name type="scientific">Apilactobacillus kunkeei</name>
    <dbReference type="NCBI Taxonomy" id="148814"/>
    <lineage>
        <taxon>Bacteria</taxon>
        <taxon>Bacillati</taxon>
        <taxon>Bacillota</taxon>
        <taxon>Bacilli</taxon>
        <taxon>Lactobacillales</taxon>
        <taxon>Lactobacillaceae</taxon>
        <taxon>Apilactobacillus</taxon>
    </lineage>
</organism>
<reference evidence="1 2" key="1">
    <citation type="journal article" date="2015" name="Genome Biol. Evol.">
        <title>Functionally Structured Genomes in Lactobacillus kunkeei Colonizing the Honey Crop and Food Products of Honeybees and Stingless Bees.</title>
        <authorList>
            <person name="Tamarit D."/>
            <person name="Ellegaard K.M."/>
            <person name="Wikander J."/>
            <person name="Olofsson T."/>
            <person name="Vasquez A."/>
            <person name="Andersson S.G."/>
        </authorList>
    </citation>
    <scope>NUCLEOTIDE SEQUENCE [LARGE SCALE GENOMIC DNA]</scope>
    <source>
        <strain evidence="1 2">LAko</strain>
    </source>
</reference>
<comment type="caution">
    <text evidence="1">The sequence shown here is derived from an EMBL/GenBank/DDBJ whole genome shotgun (WGS) entry which is preliminary data.</text>
</comment>
<accession>A0A0M9DAK1</accession>
<name>A0A0M9DAK1_9LACO</name>
<protein>
    <recommendedName>
        <fullName evidence="3">Uracil-DNA glycosylase-like domain-containing protein</fullName>
    </recommendedName>
</protein>
<evidence type="ECO:0000313" key="1">
    <source>
        <dbReference type="EMBL" id="KOY75978.1"/>
    </source>
</evidence>
<proteinExistence type="predicted"/>
<dbReference type="RefSeq" id="WP_053792200.1">
    <property type="nucleotide sequence ID" value="NZ_JXCY01000007.1"/>
</dbReference>
<keyword evidence="2" id="KW-1185">Reference proteome</keyword>
<dbReference type="InterPro" id="IPR036895">
    <property type="entry name" value="Uracil-DNA_glycosylase-like_sf"/>
</dbReference>
<sequence length="241" mass="27686">MVDIDRNKRIIKILDEKSLSAVSSWAIWDEKVFEETKSKLIIHKNKLCWNDKLTSNLETKINPDYMFIALNVAERGISQKFDKYSNFHDYNSLSNDWKCALTVRNTSLIGAYMTDIIKYFPESKASVVYKSLFPTNGVVSDKNKKIYDKSMDLFQSEIDIVDPKKIIVFGEEAKKILNHSLKNGRIHLDDSVEVIGITHYASATNNSKKTLQKRFTGASDDDTTNGKFTWVTVKDFVNMNF</sequence>
<gene>
    <name evidence="1" type="ORF">RZ71_04110</name>
</gene>
<dbReference type="PATRIC" id="fig|148814.8.peg.1337"/>